<dbReference type="InterPro" id="IPR011009">
    <property type="entry name" value="Kinase-like_dom_sf"/>
</dbReference>
<accession>W3WYQ6</accession>
<feature type="region of interest" description="Disordered" evidence="2">
    <location>
        <begin position="698"/>
        <end position="733"/>
    </location>
</feature>
<dbReference type="InterPro" id="IPR050235">
    <property type="entry name" value="CK1_Ser-Thr_kinase"/>
</dbReference>
<dbReference type="SMART" id="SM00220">
    <property type="entry name" value="S_TKc"/>
    <property type="match status" value="1"/>
</dbReference>
<evidence type="ECO:0000313" key="5">
    <source>
        <dbReference type="Proteomes" id="UP000030651"/>
    </source>
</evidence>
<dbReference type="eggNOG" id="KOG0032">
    <property type="taxonomic scope" value="Eukaryota"/>
</dbReference>
<dbReference type="Proteomes" id="UP000030651">
    <property type="component" value="Unassembled WGS sequence"/>
</dbReference>
<evidence type="ECO:0000313" key="4">
    <source>
        <dbReference type="EMBL" id="ETS78914.1"/>
    </source>
</evidence>
<dbReference type="InterPro" id="IPR000719">
    <property type="entry name" value="Prot_kinase_dom"/>
</dbReference>
<feature type="domain" description="Protein kinase" evidence="3">
    <location>
        <begin position="742"/>
        <end position="1004"/>
    </location>
</feature>
<dbReference type="GO" id="GO:0005525">
    <property type="term" value="F:GTP binding"/>
    <property type="evidence" value="ECO:0007669"/>
    <property type="project" value="InterPro"/>
</dbReference>
<dbReference type="HOGENOM" id="CLU_294760_0_0_1"/>
<dbReference type="SUPFAM" id="SSF56112">
    <property type="entry name" value="Protein kinase-like (PK-like)"/>
    <property type="match status" value="2"/>
</dbReference>
<dbReference type="InParanoid" id="W3WYQ6"/>
<dbReference type="GO" id="GO:0004674">
    <property type="term" value="F:protein serine/threonine kinase activity"/>
    <property type="evidence" value="ECO:0007669"/>
    <property type="project" value="UniProtKB-EC"/>
</dbReference>
<evidence type="ECO:0000256" key="2">
    <source>
        <dbReference type="SAM" id="MobiDB-lite"/>
    </source>
</evidence>
<dbReference type="EC" id="2.7.11.1" evidence="1"/>
<dbReference type="PROSITE" id="PS50011">
    <property type="entry name" value="PROTEIN_KINASE_DOM"/>
    <property type="match status" value="2"/>
</dbReference>
<dbReference type="Gene3D" id="3.40.50.300">
    <property type="entry name" value="P-loop containing nucleotide triphosphate hydrolases"/>
    <property type="match status" value="1"/>
</dbReference>
<keyword evidence="5" id="KW-1185">Reference proteome</keyword>
<dbReference type="OrthoDB" id="8954335at2759"/>
<dbReference type="InterPro" id="IPR027417">
    <property type="entry name" value="P-loop_NTPase"/>
</dbReference>
<dbReference type="Pfam" id="PF01926">
    <property type="entry name" value="MMR_HSR1"/>
    <property type="match status" value="1"/>
</dbReference>
<dbReference type="RefSeq" id="XP_007835539.1">
    <property type="nucleotide sequence ID" value="XM_007837348.1"/>
</dbReference>
<evidence type="ECO:0000256" key="1">
    <source>
        <dbReference type="ARBA" id="ARBA00012513"/>
    </source>
</evidence>
<dbReference type="eggNOG" id="KOG1164">
    <property type="taxonomic scope" value="Eukaryota"/>
</dbReference>
<dbReference type="SUPFAM" id="SSF52540">
    <property type="entry name" value="P-loop containing nucleoside triphosphate hydrolases"/>
    <property type="match status" value="1"/>
</dbReference>
<feature type="compositionally biased region" description="Basic and acidic residues" evidence="2">
    <location>
        <begin position="698"/>
        <end position="717"/>
    </location>
</feature>
<dbReference type="PROSITE" id="PS00108">
    <property type="entry name" value="PROTEIN_KINASE_ST"/>
    <property type="match status" value="1"/>
</dbReference>
<organism evidence="4 5">
    <name type="scientific">Pestalotiopsis fici (strain W106-1 / CGMCC3.15140)</name>
    <dbReference type="NCBI Taxonomy" id="1229662"/>
    <lineage>
        <taxon>Eukaryota</taxon>
        <taxon>Fungi</taxon>
        <taxon>Dikarya</taxon>
        <taxon>Ascomycota</taxon>
        <taxon>Pezizomycotina</taxon>
        <taxon>Sordariomycetes</taxon>
        <taxon>Xylariomycetidae</taxon>
        <taxon>Amphisphaeriales</taxon>
        <taxon>Sporocadaceae</taxon>
        <taxon>Pestalotiopsis</taxon>
    </lineage>
</organism>
<dbReference type="Pfam" id="PF00069">
    <property type="entry name" value="Pkinase"/>
    <property type="match status" value="2"/>
</dbReference>
<dbReference type="Gene3D" id="1.10.510.10">
    <property type="entry name" value="Transferase(Phosphotransferase) domain 1"/>
    <property type="match status" value="2"/>
</dbReference>
<dbReference type="CDD" id="cd00882">
    <property type="entry name" value="Ras_like_GTPase"/>
    <property type="match status" value="1"/>
</dbReference>
<dbReference type="InterPro" id="IPR006073">
    <property type="entry name" value="GTP-bd"/>
</dbReference>
<dbReference type="KEGG" id="pfy:PFICI_08767"/>
<proteinExistence type="predicted"/>
<dbReference type="PANTHER" id="PTHR11909">
    <property type="entry name" value="CASEIN KINASE-RELATED"/>
    <property type="match status" value="1"/>
</dbReference>
<dbReference type="EMBL" id="KI912114">
    <property type="protein sequence ID" value="ETS78914.1"/>
    <property type="molecule type" value="Genomic_DNA"/>
</dbReference>
<gene>
    <name evidence="4" type="ORF">PFICI_08767</name>
</gene>
<dbReference type="STRING" id="1229662.W3WYQ6"/>
<dbReference type="InterPro" id="IPR008271">
    <property type="entry name" value="Ser/Thr_kinase_AS"/>
</dbReference>
<dbReference type="FunFam" id="1.10.510.10:FF:000596">
    <property type="entry name" value="CK1 family protein kinase"/>
    <property type="match status" value="1"/>
</dbReference>
<dbReference type="AlphaFoldDB" id="W3WYQ6"/>
<dbReference type="GO" id="GO:0005524">
    <property type="term" value="F:ATP binding"/>
    <property type="evidence" value="ECO:0007669"/>
    <property type="project" value="InterPro"/>
</dbReference>
<dbReference type="GeneID" id="19273780"/>
<reference evidence="5" key="1">
    <citation type="journal article" date="2015" name="BMC Genomics">
        <title>Genomic and transcriptomic analysis of the endophytic fungus Pestalotiopsis fici reveals its lifestyle and high potential for synthesis of natural products.</title>
        <authorList>
            <person name="Wang X."/>
            <person name="Zhang X."/>
            <person name="Liu L."/>
            <person name="Xiang M."/>
            <person name="Wang W."/>
            <person name="Sun X."/>
            <person name="Che Y."/>
            <person name="Guo L."/>
            <person name="Liu G."/>
            <person name="Guo L."/>
            <person name="Wang C."/>
            <person name="Yin W.B."/>
            <person name="Stadler M."/>
            <person name="Zhang X."/>
            <person name="Liu X."/>
        </authorList>
    </citation>
    <scope>NUCLEOTIDE SEQUENCE [LARGE SCALE GENOMIC DNA]</scope>
    <source>
        <strain evidence="5">W106-1 / CGMCC3.15140</strain>
    </source>
</reference>
<evidence type="ECO:0000259" key="3">
    <source>
        <dbReference type="PROSITE" id="PS50011"/>
    </source>
</evidence>
<protein>
    <recommendedName>
        <fullName evidence="1">non-specific serine/threonine protein kinase</fullName>
        <ecNumber evidence="1">2.7.11.1</ecNumber>
    </recommendedName>
</protein>
<name>W3WYQ6_PESFW</name>
<feature type="domain" description="Protein kinase" evidence="3">
    <location>
        <begin position="36"/>
        <end position="300"/>
    </location>
</feature>
<sequence length="1028" mass="117177">MASDVMNYSAIEEWRLKYEEVEGGRMHSSPDGRNIWRTVRTLGKGSFGTVCLEECTSGPQHKTLRAVKAIANHSLTGQAKQREVHAMITFSDKQIREYQEHFVQCSGWFKDDGHLYIAMEFVPHGNLQDYINTKQPIPEADAAVITAQVAQALQYMHQKSFVHRDLKPLNILVHNPAPEWHVKISDFGLAKNTDGSLLATQNVGSHGYVAPEVLRRSKSSYTAAVDVWSLGAIAYCLRTGSPPFPDVYKLVDYANGRRKFPHLSIDKSSGYFCVDFVINTMRVEAQKRLTIEQCIAHDWLSRSHDIVDESVFFCCVSMTRRANILSSSDTASEVNRDSVFDIDAKGTWGSTSTEATKMSSTYQFSSGEKTNLHDKMSSMTIRDPSVTVNANEPTADYIRGGFRPHKSDIFIALMGVTGAGKSTFISKCTDAEVEIGHGLESCTRDVRIYHCSRFTGVNVYLIDTPGFDDTNRSDKEVLQELATWLGSSYQEHITLKGIIYLHRITDVRMQGSARRNLMIFKRLCGPDALKNVILATTRWEQLNDEEVGRKREQELMQIDGHWGWMKQRGSQVLRHYDTSKSAMALLDIFVMSPSHPIPLQIQTEMVDNQRTLEQTGAGQELERAIAEERERSSKALEELKSEMREAQAARDKEAAEMIRQTQEELTDKIRRLEADREDLKMSLDTMYMARIDELERRIKNQERKDEERKDQERKDQELTFPEPPDPKSPPQRQFEIRVGEIFRIGRKIGGSSLDSAVYYGTNILSGAEVAIKLETDTTRLRKLHREAPVYKTLAGGVGVPHVHWSGTELDRTALVLDMLGPSLEDLLQFCNGKFSLKTTLLLTDQLLSRLEYIHSKSIIHRNISPEVCLMGIGNGEDQVHVIDYSLSKKYRDPATHVHIPYRENKKLYGDPRYASINAHLGVEKSRRDDLESLGYMLLYFLRGNLPWQGRSASTIQETKLSTPTEVLYRGFPKEFATYMNHVRSLPFHHHPDYSYLRKIFRDLFASEGFQYDYVFDWTVHKYAQANSN</sequence>